<dbReference type="Pfam" id="PF13424">
    <property type="entry name" value="TPR_12"/>
    <property type="match status" value="1"/>
</dbReference>
<evidence type="ECO:0000256" key="4">
    <source>
        <dbReference type="ARBA" id="ARBA00022679"/>
    </source>
</evidence>
<dbReference type="SUPFAM" id="SSF48452">
    <property type="entry name" value="TPR-like"/>
    <property type="match status" value="2"/>
</dbReference>
<keyword evidence="5" id="KW-0547">Nucleotide-binding</keyword>
<keyword evidence="11" id="KW-1185">Reference proteome</keyword>
<dbReference type="InterPro" id="IPR003594">
    <property type="entry name" value="HATPase_dom"/>
</dbReference>
<protein>
    <recommendedName>
        <fullName evidence="2">histidine kinase</fullName>
        <ecNumber evidence="2">2.7.13.3</ecNumber>
    </recommendedName>
</protein>
<evidence type="ECO:0000256" key="6">
    <source>
        <dbReference type="ARBA" id="ARBA00022777"/>
    </source>
</evidence>
<feature type="repeat" description="TPR" evidence="8">
    <location>
        <begin position="255"/>
        <end position="288"/>
    </location>
</feature>
<comment type="caution">
    <text evidence="10">The sequence shown here is derived from an EMBL/GenBank/DDBJ whole genome shotgun (WGS) entry which is preliminary data.</text>
</comment>
<dbReference type="Gene3D" id="3.30.565.10">
    <property type="entry name" value="Histidine kinase-like ATPase, C-terminal domain"/>
    <property type="match status" value="1"/>
</dbReference>
<keyword evidence="3" id="KW-0597">Phosphoprotein</keyword>
<dbReference type="Gene3D" id="3.30.450.20">
    <property type="entry name" value="PAS domain"/>
    <property type="match status" value="1"/>
</dbReference>
<dbReference type="EMBL" id="JBHTLP010000007">
    <property type="protein sequence ID" value="MFD1141180.1"/>
    <property type="molecule type" value="Genomic_DNA"/>
</dbReference>
<evidence type="ECO:0000256" key="7">
    <source>
        <dbReference type="ARBA" id="ARBA00022840"/>
    </source>
</evidence>
<organism evidence="10 11">
    <name type="scientific">Larkinella insperata</name>
    <dbReference type="NCBI Taxonomy" id="332158"/>
    <lineage>
        <taxon>Bacteria</taxon>
        <taxon>Pseudomonadati</taxon>
        <taxon>Bacteroidota</taxon>
        <taxon>Cytophagia</taxon>
        <taxon>Cytophagales</taxon>
        <taxon>Spirosomataceae</taxon>
        <taxon>Larkinella</taxon>
    </lineage>
</organism>
<dbReference type="PANTHER" id="PTHR41523">
    <property type="entry name" value="TWO-COMPONENT SYSTEM SENSOR PROTEIN"/>
    <property type="match status" value="1"/>
</dbReference>
<gene>
    <name evidence="10" type="ORF">ACFQ4C_08675</name>
</gene>
<evidence type="ECO:0000256" key="3">
    <source>
        <dbReference type="ARBA" id="ARBA00022553"/>
    </source>
</evidence>
<proteinExistence type="predicted"/>
<dbReference type="EC" id="2.7.13.3" evidence="2"/>
<feature type="domain" description="Histidine kinase/HSP90-like ATPase" evidence="9">
    <location>
        <begin position="663"/>
        <end position="761"/>
    </location>
</feature>
<evidence type="ECO:0000256" key="2">
    <source>
        <dbReference type="ARBA" id="ARBA00012438"/>
    </source>
</evidence>
<dbReference type="InterPro" id="IPR011990">
    <property type="entry name" value="TPR-like_helical_dom_sf"/>
</dbReference>
<dbReference type="GO" id="GO:0016301">
    <property type="term" value="F:kinase activity"/>
    <property type="evidence" value="ECO:0007669"/>
    <property type="project" value="UniProtKB-KW"/>
</dbReference>
<comment type="catalytic activity">
    <reaction evidence="1">
        <text>ATP + protein L-histidine = ADP + protein N-phospho-L-histidine.</text>
        <dbReference type="EC" id="2.7.13.3"/>
    </reaction>
</comment>
<name>A0ABW3Q8V4_9BACT</name>
<dbReference type="SMART" id="SM00387">
    <property type="entry name" value="HATPase_c"/>
    <property type="match status" value="1"/>
</dbReference>
<keyword evidence="8" id="KW-0802">TPR repeat</keyword>
<dbReference type="Gene3D" id="1.25.40.10">
    <property type="entry name" value="Tetratricopeptide repeat domain"/>
    <property type="match status" value="1"/>
</dbReference>
<evidence type="ECO:0000313" key="10">
    <source>
        <dbReference type="EMBL" id="MFD1141180.1"/>
    </source>
</evidence>
<dbReference type="SMART" id="SM00028">
    <property type="entry name" value="TPR"/>
    <property type="match status" value="2"/>
</dbReference>
<evidence type="ECO:0000256" key="5">
    <source>
        <dbReference type="ARBA" id="ARBA00022741"/>
    </source>
</evidence>
<dbReference type="PROSITE" id="PS50005">
    <property type="entry name" value="TPR"/>
    <property type="match status" value="1"/>
</dbReference>
<accession>A0ABW3Q8V4</accession>
<keyword evidence="4" id="KW-0808">Transferase</keyword>
<evidence type="ECO:0000256" key="8">
    <source>
        <dbReference type="PROSITE-ProRule" id="PRU00339"/>
    </source>
</evidence>
<dbReference type="Pfam" id="PF07568">
    <property type="entry name" value="HisKA_2"/>
    <property type="match status" value="1"/>
</dbReference>
<keyword evidence="7" id="KW-0067">ATP-binding</keyword>
<reference evidence="11" key="1">
    <citation type="journal article" date="2019" name="Int. J. Syst. Evol. Microbiol.">
        <title>The Global Catalogue of Microorganisms (GCM) 10K type strain sequencing project: providing services to taxonomists for standard genome sequencing and annotation.</title>
        <authorList>
            <consortium name="The Broad Institute Genomics Platform"/>
            <consortium name="The Broad Institute Genome Sequencing Center for Infectious Disease"/>
            <person name="Wu L."/>
            <person name="Ma J."/>
        </authorList>
    </citation>
    <scope>NUCLEOTIDE SEQUENCE [LARGE SCALE GENOMIC DNA]</scope>
    <source>
        <strain evidence="11">CCUG 55608</strain>
    </source>
</reference>
<dbReference type="PANTHER" id="PTHR41523:SF8">
    <property type="entry name" value="ETHYLENE RESPONSE SENSOR PROTEIN"/>
    <property type="match status" value="1"/>
</dbReference>
<sequence>MQHVEWTRFLLLLLGLTLHNFYSGAQVNLLTKVDSLRKLPLLEKQDTNWVNRLVELGHAYVIKRGEEASDLDTALLLSRQAYQLSRTLAFRKGEGLSYLIAAQANREKGNKQKGQQLTRRALGLLTKYGSLQNKADLYIELAAYYTVSNQDLIQQISLYEQIVPLLQKAGNKLNLADALKYRGDLYQLQSNNVQSLKDLHQALALYQSIGHTQLQELYDLLGFVSSKIGNYEAGVKYGLLALKTVEASKANYKLAKVYSRLGITYHKLNKPREALSYFNKSLRSAQTQYSQSTIIVLATTISAILENVSGRSLQFLRLEEAMAHLQEVVRRRPQDRNDIDCRMAVAACYLNYYSKLHRQFAKTKPFCDELETMLKMNLGIDYHLYIHGVLIPYYVNSKQLKKARTLLVRNENLCQNARYTKELSINHFWWYKLDSTQSDLSSAISHYLRYKALNDSLINETTKQQTALLEVEFKTQEKETKIQLLKQQSELQNIELQKQHAMRNLLIAGAIIPVLLLALSYNRYRLKQRHNQQLQIQQDLINQKNDYLQLVLSEKNHLLAEKEWMFKEIHHRVKNNLQVVMSLLNAQARFLSDDAALSAIQDSQHRVQAMALIHQKLYQADQVARIDMAPYIQEVIAYLHDSFNPQQTINFELDIDSIKLDVSQAVPLGLIINEAITNALKYAFPQGRAGRLRLALRQMGNGTYELQISDNGVGLPVGFDPEQSLSLGMTLMHGFSQQLGGELSLDSTAGLSICLVFKDEQLNPVHSSIEYVY</sequence>
<dbReference type="InterPro" id="IPR019734">
    <property type="entry name" value="TPR_rpt"/>
</dbReference>
<evidence type="ECO:0000259" key="9">
    <source>
        <dbReference type="SMART" id="SM00387"/>
    </source>
</evidence>
<dbReference type="Pfam" id="PF02518">
    <property type="entry name" value="HATPase_c"/>
    <property type="match status" value="1"/>
</dbReference>
<dbReference type="Proteomes" id="UP001597116">
    <property type="component" value="Unassembled WGS sequence"/>
</dbReference>
<evidence type="ECO:0000256" key="1">
    <source>
        <dbReference type="ARBA" id="ARBA00000085"/>
    </source>
</evidence>
<dbReference type="SUPFAM" id="SSF55874">
    <property type="entry name" value="ATPase domain of HSP90 chaperone/DNA topoisomerase II/histidine kinase"/>
    <property type="match status" value="1"/>
</dbReference>
<evidence type="ECO:0000313" key="11">
    <source>
        <dbReference type="Proteomes" id="UP001597116"/>
    </source>
</evidence>
<dbReference type="InterPro" id="IPR011495">
    <property type="entry name" value="Sig_transdc_His_kin_sub2_dim/P"/>
</dbReference>
<dbReference type="RefSeq" id="WP_379884229.1">
    <property type="nucleotide sequence ID" value="NZ_JBHTLP010000007.1"/>
</dbReference>
<dbReference type="InterPro" id="IPR036890">
    <property type="entry name" value="HATPase_C_sf"/>
</dbReference>
<keyword evidence="6 10" id="KW-0418">Kinase</keyword>